<evidence type="ECO:0000256" key="2">
    <source>
        <dbReference type="ARBA" id="ARBA00022737"/>
    </source>
</evidence>
<reference evidence="5" key="1">
    <citation type="submission" date="2021-03" db="EMBL/GenBank/DDBJ databases">
        <title>Evolutionary innovations through gain and loss of genes in the ectomycorrhizal Boletales.</title>
        <authorList>
            <person name="Wu G."/>
            <person name="Miyauchi S."/>
            <person name="Morin E."/>
            <person name="Yang Z.-L."/>
            <person name="Xu J."/>
            <person name="Martin F.M."/>
        </authorList>
    </citation>
    <scope>NUCLEOTIDE SEQUENCE</scope>
    <source>
        <strain evidence="5">BR01</strain>
    </source>
</reference>
<sequence length="418" mass="45282">MSLLQSSSFKITNQTLHKTSLPGENYVLSLTQIASFYAASASSPSNQIHLFDRTTLQNTGTLKGHEHATTHLCTISGLGTSTREALLSSGKDGCVIAWDERSGSASIKSGFSTSVSWKTCTLTTQRFRFTPVEASGRLRPLLCCDASQDGLLVAAGTDLQKEDAFIVYWDPRNPVARLRSHGSTHSDDITAVHFLKNEHTSNSSKVLLSTSSDGLVSTSNALEADEDEVLLHVGNWGCSISQGGWIRSARETCIWTASDMETFSCWSNELDQLSAVDIRNPSLHDHGHTWVTDYLIKGHSTRKAEAGLGVFVGSNEGDVALTTSSNLADATAPWTVHTVWAGGHSGIIRSLYWDEEHDVLVTGGEDSKIIAWRIQNPDPSDISTLNDPMELDLSSLKRGGDDTTNEDQAGACGKRARR</sequence>
<evidence type="ECO:0000256" key="3">
    <source>
        <dbReference type="PROSITE-ProRule" id="PRU00221"/>
    </source>
</evidence>
<dbReference type="PROSITE" id="PS50082">
    <property type="entry name" value="WD_REPEATS_2"/>
    <property type="match status" value="1"/>
</dbReference>
<dbReference type="SUPFAM" id="SSF50978">
    <property type="entry name" value="WD40 repeat-like"/>
    <property type="match status" value="1"/>
</dbReference>
<dbReference type="PROSITE" id="PS50294">
    <property type="entry name" value="WD_REPEATS_REGION"/>
    <property type="match status" value="1"/>
</dbReference>
<feature type="region of interest" description="Disordered" evidence="4">
    <location>
        <begin position="381"/>
        <end position="418"/>
    </location>
</feature>
<dbReference type="Proteomes" id="UP000683000">
    <property type="component" value="Unassembled WGS sequence"/>
</dbReference>
<dbReference type="AlphaFoldDB" id="A0A8I3A9F5"/>
<dbReference type="PANTHER" id="PTHR22889:SF0">
    <property type="entry name" value="WD REPEAT-CONTAINING PROTEIN 89"/>
    <property type="match status" value="1"/>
</dbReference>
<dbReference type="InterPro" id="IPR039328">
    <property type="entry name" value="WDR89"/>
</dbReference>
<evidence type="ECO:0000313" key="6">
    <source>
        <dbReference type="Proteomes" id="UP000683000"/>
    </source>
</evidence>
<evidence type="ECO:0000256" key="4">
    <source>
        <dbReference type="SAM" id="MobiDB-lite"/>
    </source>
</evidence>
<evidence type="ECO:0000313" key="5">
    <source>
        <dbReference type="EMBL" id="KAG6375063.1"/>
    </source>
</evidence>
<protein>
    <recommendedName>
        <fullName evidence="7">WD repeat-containing protein 89</fullName>
    </recommendedName>
</protein>
<organism evidence="5 6">
    <name type="scientific">Boletus reticuloceps</name>
    <dbReference type="NCBI Taxonomy" id="495285"/>
    <lineage>
        <taxon>Eukaryota</taxon>
        <taxon>Fungi</taxon>
        <taxon>Dikarya</taxon>
        <taxon>Basidiomycota</taxon>
        <taxon>Agaricomycotina</taxon>
        <taxon>Agaricomycetes</taxon>
        <taxon>Agaricomycetidae</taxon>
        <taxon>Boletales</taxon>
        <taxon>Boletineae</taxon>
        <taxon>Boletaceae</taxon>
        <taxon>Boletoideae</taxon>
        <taxon>Boletus</taxon>
    </lineage>
</organism>
<gene>
    <name evidence="5" type="ORF">JVT61DRAFT_3847</name>
</gene>
<dbReference type="InterPro" id="IPR001680">
    <property type="entry name" value="WD40_rpt"/>
</dbReference>
<dbReference type="InterPro" id="IPR015943">
    <property type="entry name" value="WD40/YVTN_repeat-like_dom_sf"/>
</dbReference>
<keyword evidence="2" id="KW-0677">Repeat</keyword>
<proteinExistence type="predicted"/>
<dbReference type="OrthoDB" id="25131at2759"/>
<comment type="caution">
    <text evidence="5">The sequence shown here is derived from an EMBL/GenBank/DDBJ whole genome shotgun (WGS) entry which is preliminary data.</text>
</comment>
<name>A0A8I3A9F5_9AGAM</name>
<evidence type="ECO:0008006" key="7">
    <source>
        <dbReference type="Google" id="ProtNLM"/>
    </source>
</evidence>
<accession>A0A8I3A9F5</accession>
<dbReference type="Gene3D" id="2.130.10.10">
    <property type="entry name" value="YVTN repeat-like/Quinoprotein amine dehydrogenase"/>
    <property type="match status" value="2"/>
</dbReference>
<evidence type="ECO:0000256" key="1">
    <source>
        <dbReference type="ARBA" id="ARBA00022574"/>
    </source>
</evidence>
<feature type="repeat" description="WD" evidence="3">
    <location>
        <begin position="341"/>
        <end position="382"/>
    </location>
</feature>
<dbReference type="SMART" id="SM00320">
    <property type="entry name" value="WD40"/>
    <property type="match status" value="4"/>
</dbReference>
<keyword evidence="6" id="KW-1185">Reference proteome</keyword>
<dbReference type="EMBL" id="JAGFBS010000016">
    <property type="protein sequence ID" value="KAG6375063.1"/>
    <property type="molecule type" value="Genomic_DNA"/>
</dbReference>
<dbReference type="PANTHER" id="PTHR22889">
    <property type="entry name" value="WD REPEAT-CONTAINING PROTEIN 89"/>
    <property type="match status" value="1"/>
</dbReference>
<dbReference type="Pfam" id="PF00400">
    <property type="entry name" value="WD40"/>
    <property type="match status" value="1"/>
</dbReference>
<keyword evidence="1 3" id="KW-0853">WD repeat</keyword>
<dbReference type="InterPro" id="IPR036322">
    <property type="entry name" value="WD40_repeat_dom_sf"/>
</dbReference>